<evidence type="ECO:0000256" key="1">
    <source>
        <dbReference type="ARBA" id="ARBA00022737"/>
    </source>
</evidence>
<dbReference type="CDD" id="cd01265">
    <property type="entry name" value="PH_TBC1D2A"/>
    <property type="match status" value="1"/>
</dbReference>
<dbReference type="Proteomes" id="UP000829720">
    <property type="component" value="Unassembled WGS sequence"/>
</dbReference>
<dbReference type="Gene3D" id="2.30.29.30">
    <property type="entry name" value="Pleckstrin-homology domain (PH domain)/Phosphotyrosine-binding domain (PTB)"/>
    <property type="match status" value="1"/>
</dbReference>
<feature type="region of interest" description="Disordered" evidence="2">
    <location>
        <begin position="130"/>
        <end position="153"/>
    </location>
</feature>
<evidence type="ECO:0000313" key="5">
    <source>
        <dbReference type="Proteomes" id="UP000829720"/>
    </source>
</evidence>
<dbReference type="EMBL" id="JAERUA010000018">
    <property type="protein sequence ID" value="KAI1887795.1"/>
    <property type="molecule type" value="Genomic_DNA"/>
</dbReference>
<evidence type="ECO:0000256" key="2">
    <source>
        <dbReference type="SAM" id="MobiDB-lite"/>
    </source>
</evidence>
<evidence type="ECO:0000259" key="3">
    <source>
        <dbReference type="PROSITE" id="PS50003"/>
    </source>
</evidence>
<dbReference type="InterPro" id="IPR011993">
    <property type="entry name" value="PH-like_dom_sf"/>
</dbReference>
<accession>A0A8T3CYV0</accession>
<dbReference type="PROSITE" id="PS50003">
    <property type="entry name" value="PH_DOMAIN"/>
    <property type="match status" value="1"/>
</dbReference>
<keyword evidence="1" id="KW-0677">Repeat</keyword>
<protein>
    <recommendedName>
        <fullName evidence="3">PH domain-containing protein</fullName>
    </recommendedName>
</protein>
<comment type="caution">
    <text evidence="4">The sequence shown here is derived from an EMBL/GenBank/DDBJ whole genome shotgun (WGS) entry which is preliminary data.</text>
</comment>
<dbReference type="SUPFAM" id="SSF50729">
    <property type="entry name" value="PH domain-like"/>
    <property type="match status" value="1"/>
</dbReference>
<evidence type="ECO:0000313" key="4">
    <source>
        <dbReference type="EMBL" id="KAI1887795.1"/>
    </source>
</evidence>
<feature type="region of interest" description="Disordered" evidence="2">
    <location>
        <begin position="291"/>
        <end position="312"/>
    </location>
</feature>
<dbReference type="OrthoDB" id="294251at2759"/>
<gene>
    <name evidence="4" type="ORF">AGOR_G00194040</name>
</gene>
<feature type="domain" description="PH" evidence="3">
    <location>
        <begin position="153"/>
        <end position="248"/>
    </location>
</feature>
<proteinExistence type="predicted"/>
<feature type="compositionally biased region" description="Polar residues" evidence="2">
    <location>
        <begin position="302"/>
        <end position="312"/>
    </location>
</feature>
<dbReference type="SMART" id="SM00233">
    <property type="entry name" value="PH"/>
    <property type="match status" value="1"/>
</dbReference>
<organism evidence="4 5">
    <name type="scientific">Albula goreensis</name>
    <dbReference type="NCBI Taxonomy" id="1534307"/>
    <lineage>
        <taxon>Eukaryota</taxon>
        <taxon>Metazoa</taxon>
        <taxon>Chordata</taxon>
        <taxon>Craniata</taxon>
        <taxon>Vertebrata</taxon>
        <taxon>Euteleostomi</taxon>
        <taxon>Actinopterygii</taxon>
        <taxon>Neopterygii</taxon>
        <taxon>Teleostei</taxon>
        <taxon>Albuliformes</taxon>
        <taxon>Albulidae</taxon>
        <taxon>Albula</taxon>
    </lineage>
</organism>
<dbReference type="PANTHER" id="PTHR22903:SF8">
    <property type="entry name" value="MAX-1A"/>
    <property type="match status" value="1"/>
</dbReference>
<keyword evidence="5" id="KW-1185">Reference proteome</keyword>
<feature type="region of interest" description="Disordered" evidence="2">
    <location>
        <begin position="1"/>
        <end position="24"/>
    </location>
</feature>
<feature type="compositionally biased region" description="Basic and acidic residues" evidence="2">
    <location>
        <begin position="1"/>
        <end position="11"/>
    </location>
</feature>
<reference evidence="4" key="1">
    <citation type="submission" date="2021-01" db="EMBL/GenBank/DDBJ databases">
        <authorList>
            <person name="Zahm M."/>
            <person name="Roques C."/>
            <person name="Cabau C."/>
            <person name="Klopp C."/>
            <person name="Donnadieu C."/>
            <person name="Jouanno E."/>
            <person name="Lampietro C."/>
            <person name="Louis A."/>
            <person name="Herpin A."/>
            <person name="Echchiki A."/>
            <person name="Berthelot C."/>
            <person name="Parey E."/>
            <person name="Roest-Crollius H."/>
            <person name="Braasch I."/>
            <person name="Postlethwait J."/>
            <person name="Bobe J."/>
            <person name="Montfort J."/>
            <person name="Bouchez O."/>
            <person name="Begum T."/>
            <person name="Mejri S."/>
            <person name="Adams A."/>
            <person name="Chen W.-J."/>
            <person name="Guiguen Y."/>
        </authorList>
    </citation>
    <scope>NUCLEOTIDE SEQUENCE</scope>
    <source>
        <tissue evidence="4">Blood</tissue>
    </source>
</reference>
<dbReference type="Pfam" id="PF00169">
    <property type="entry name" value="PH"/>
    <property type="match status" value="1"/>
</dbReference>
<dbReference type="AlphaFoldDB" id="A0A8T3CYV0"/>
<sequence>MEGEHPERGADAAESPALPVRLDPPPVDCDVTAVKNLDPITVDCDVTAVKNLDPTTVDCEVTVAETTVGCDVTVAESTVDCDVTVAESTVDCDVIVAESPVDCDVTVVVTPDQPTVDNGVIVLESCTVPPARQQSSGADPNAGTPQRSREPPPTKLCGYLHKLGGPLKSWKCRWFVYEEEKCQLFYYRTPQDVNPLGRIQLADATFGYPIQADEGTFHIQTPERKFILKAVHREAMMYWLQQLQLRRWQHRGTAGPSAQFCADMHREEGVTYCKDDFLPTVKTPTGLVGEEAAQQPAPRQHATLSNVSFKHP</sequence>
<dbReference type="PANTHER" id="PTHR22903">
    <property type="entry name" value="PLEKHH PROTEIN"/>
    <property type="match status" value="1"/>
</dbReference>
<dbReference type="FunFam" id="2.30.29.30:FF:000248">
    <property type="entry name" value="TBC1 domain family member 2A isoform X1"/>
    <property type="match status" value="1"/>
</dbReference>
<dbReference type="InterPro" id="IPR001849">
    <property type="entry name" value="PH_domain"/>
</dbReference>
<feature type="compositionally biased region" description="Polar residues" evidence="2">
    <location>
        <begin position="132"/>
        <end position="146"/>
    </location>
</feature>
<name>A0A8T3CYV0_9TELE</name>